<sequence>MLRRVRVVVAPGHCAGGVPCPSTQLPSNPSYTHTHLAETFTYIPTKPANLPACAVFRDTPAQTCASPALITPLTEYL</sequence>
<evidence type="ECO:0000313" key="1">
    <source>
        <dbReference type="EMBL" id="MPC93201.1"/>
    </source>
</evidence>
<proteinExistence type="predicted"/>
<reference evidence="1 2" key="1">
    <citation type="submission" date="2019-05" db="EMBL/GenBank/DDBJ databases">
        <title>Another draft genome of Portunus trituberculatus and its Hox gene families provides insights of decapod evolution.</title>
        <authorList>
            <person name="Jeong J.-H."/>
            <person name="Song I."/>
            <person name="Kim S."/>
            <person name="Choi T."/>
            <person name="Kim D."/>
            <person name="Ryu S."/>
            <person name="Kim W."/>
        </authorList>
    </citation>
    <scope>NUCLEOTIDE SEQUENCE [LARGE SCALE GENOMIC DNA]</scope>
    <source>
        <tissue evidence="1">Muscle</tissue>
    </source>
</reference>
<name>A0A5B7J5V2_PORTR</name>
<comment type="caution">
    <text evidence="1">The sequence shown here is derived from an EMBL/GenBank/DDBJ whole genome shotgun (WGS) entry which is preliminary data.</text>
</comment>
<keyword evidence="2" id="KW-1185">Reference proteome</keyword>
<dbReference type="EMBL" id="VSRR010094012">
    <property type="protein sequence ID" value="MPC93201.1"/>
    <property type="molecule type" value="Genomic_DNA"/>
</dbReference>
<protein>
    <submittedName>
        <fullName evidence="1">Uncharacterized protein</fullName>
    </submittedName>
</protein>
<gene>
    <name evidence="1" type="ORF">E2C01_088324</name>
</gene>
<evidence type="ECO:0000313" key="2">
    <source>
        <dbReference type="Proteomes" id="UP000324222"/>
    </source>
</evidence>
<organism evidence="1 2">
    <name type="scientific">Portunus trituberculatus</name>
    <name type="common">Swimming crab</name>
    <name type="synonym">Neptunus trituberculatus</name>
    <dbReference type="NCBI Taxonomy" id="210409"/>
    <lineage>
        <taxon>Eukaryota</taxon>
        <taxon>Metazoa</taxon>
        <taxon>Ecdysozoa</taxon>
        <taxon>Arthropoda</taxon>
        <taxon>Crustacea</taxon>
        <taxon>Multicrustacea</taxon>
        <taxon>Malacostraca</taxon>
        <taxon>Eumalacostraca</taxon>
        <taxon>Eucarida</taxon>
        <taxon>Decapoda</taxon>
        <taxon>Pleocyemata</taxon>
        <taxon>Brachyura</taxon>
        <taxon>Eubrachyura</taxon>
        <taxon>Portunoidea</taxon>
        <taxon>Portunidae</taxon>
        <taxon>Portuninae</taxon>
        <taxon>Portunus</taxon>
    </lineage>
</organism>
<dbReference type="Proteomes" id="UP000324222">
    <property type="component" value="Unassembled WGS sequence"/>
</dbReference>
<accession>A0A5B7J5V2</accession>
<dbReference type="AlphaFoldDB" id="A0A5B7J5V2"/>